<dbReference type="InterPro" id="IPR018309">
    <property type="entry name" value="Tscrpt_reg_PadR_C"/>
</dbReference>
<accession>A0A662Z925</accession>
<name>A0A662Z925_9GAMM</name>
<dbReference type="InterPro" id="IPR036390">
    <property type="entry name" value="WH_DNA-bd_sf"/>
</dbReference>
<keyword evidence="4" id="KW-1185">Reference proteome</keyword>
<evidence type="ECO:0000259" key="2">
    <source>
        <dbReference type="Pfam" id="PF10400"/>
    </source>
</evidence>
<feature type="domain" description="Transcription regulator PadR C-terminal" evidence="2">
    <location>
        <begin position="98"/>
        <end position="178"/>
    </location>
</feature>
<dbReference type="OrthoDB" id="3186544at2"/>
<dbReference type="InterPro" id="IPR005149">
    <property type="entry name" value="Tscrpt_reg_PadR_N"/>
</dbReference>
<dbReference type="SUPFAM" id="SSF46785">
    <property type="entry name" value="Winged helix' DNA-binding domain"/>
    <property type="match status" value="1"/>
</dbReference>
<dbReference type="InterPro" id="IPR036388">
    <property type="entry name" value="WH-like_DNA-bd_sf"/>
</dbReference>
<gene>
    <name evidence="3" type="ORF">SAMN04487865_102211</name>
</gene>
<dbReference type="Gene3D" id="1.10.10.10">
    <property type="entry name" value="Winged helix-like DNA-binding domain superfamily/Winged helix DNA-binding domain"/>
    <property type="match status" value="1"/>
</dbReference>
<dbReference type="EMBL" id="FOSF01000022">
    <property type="protein sequence ID" value="SFK08079.1"/>
    <property type="molecule type" value="Genomic_DNA"/>
</dbReference>
<dbReference type="Pfam" id="PF10400">
    <property type="entry name" value="Vir_act_alpha_C"/>
    <property type="match status" value="1"/>
</dbReference>
<dbReference type="Gene3D" id="6.10.140.190">
    <property type="match status" value="1"/>
</dbReference>
<dbReference type="AlphaFoldDB" id="A0A662Z925"/>
<evidence type="ECO:0000313" key="3">
    <source>
        <dbReference type="EMBL" id="SFK08079.1"/>
    </source>
</evidence>
<proteinExistence type="predicted"/>
<protein>
    <submittedName>
        <fullName evidence="3">DNA-binding transcriptional regulator, PadR family</fullName>
    </submittedName>
</protein>
<keyword evidence="3" id="KW-0238">DNA-binding</keyword>
<evidence type="ECO:0000259" key="1">
    <source>
        <dbReference type="Pfam" id="PF03551"/>
    </source>
</evidence>
<dbReference type="Proteomes" id="UP000243374">
    <property type="component" value="Unassembled WGS sequence"/>
</dbReference>
<dbReference type="PANTHER" id="PTHR43252:SF6">
    <property type="entry name" value="NEGATIVE TRANSCRIPTION REGULATOR PADR"/>
    <property type="match status" value="1"/>
</dbReference>
<dbReference type="GO" id="GO:0003677">
    <property type="term" value="F:DNA binding"/>
    <property type="evidence" value="ECO:0007669"/>
    <property type="project" value="UniProtKB-KW"/>
</dbReference>
<sequence>MAQKNLLPLILLGLLRDTKKTGYELKKDFETEIGEFWSVQHSQIYLELKRLTELKEISSTKGFFGSKIEKTYYEITPLGEERFEKWEKSFQNELAVNKDEFVLKLYFIKDKKDGRLQQLIKNQYDLHLEKLAHLNLRMKEVFSKIDKEQNYGHYLILNHAIKREEEYTKWLSDSLENINK</sequence>
<dbReference type="RefSeq" id="WP_074840586.1">
    <property type="nucleotide sequence ID" value="NZ_CP047056.1"/>
</dbReference>
<organism evidence="3 4">
    <name type="scientific">Succinivibrio dextrinosolvens</name>
    <dbReference type="NCBI Taxonomy" id="83771"/>
    <lineage>
        <taxon>Bacteria</taxon>
        <taxon>Pseudomonadati</taxon>
        <taxon>Pseudomonadota</taxon>
        <taxon>Gammaproteobacteria</taxon>
        <taxon>Aeromonadales</taxon>
        <taxon>Succinivibrionaceae</taxon>
        <taxon>Succinivibrio</taxon>
    </lineage>
</organism>
<dbReference type="Pfam" id="PF03551">
    <property type="entry name" value="PadR"/>
    <property type="match status" value="1"/>
</dbReference>
<dbReference type="PANTHER" id="PTHR43252">
    <property type="entry name" value="TRANSCRIPTIONAL REGULATOR YQJI"/>
    <property type="match status" value="1"/>
</dbReference>
<evidence type="ECO:0000313" key="4">
    <source>
        <dbReference type="Proteomes" id="UP000243374"/>
    </source>
</evidence>
<reference evidence="3 4" key="1">
    <citation type="submission" date="2016-10" db="EMBL/GenBank/DDBJ databases">
        <authorList>
            <person name="Varghese N."/>
            <person name="Submissions S."/>
        </authorList>
    </citation>
    <scope>NUCLEOTIDE SEQUENCE [LARGE SCALE GENOMIC DNA]</scope>
    <source>
        <strain evidence="3 4">22B</strain>
    </source>
</reference>
<feature type="domain" description="Transcription regulator PadR N-terminal" evidence="1">
    <location>
        <begin position="11"/>
        <end position="84"/>
    </location>
</feature>